<dbReference type="Gene3D" id="3.40.50.300">
    <property type="entry name" value="P-loop containing nucleotide triphosphate hydrolases"/>
    <property type="match status" value="1"/>
</dbReference>
<dbReference type="RefSeq" id="WP_006432010.1">
    <property type="nucleotide sequence ID" value="NZ_AOID01000045.1"/>
</dbReference>
<keyword evidence="20" id="KW-1185">Reference proteome</keyword>
<dbReference type="GO" id="GO:0016887">
    <property type="term" value="F:ATP hydrolysis activity"/>
    <property type="evidence" value="ECO:0007669"/>
    <property type="project" value="InterPro"/>
</dbReference>
<protein>
    <recommendedName>
        <fullName evidence="9">Molybdate/tungstate import ATP-binding protein WtpC</fullName>
        <ecNumber evidence="8">7.3.2.6</ecNumber>
        <ecNumber evidence="16">7.5.2.13</ecNumber>
    </recommendedName>
</protein>
<evidence type="ECO:0000256" key="7">
    <source>
        <dbReference type="ARBA" id="ARBA00038781"/>
    </source>
</evidence>
<gene>
    <name evidence="19" type="ORF">C489_14595</name>
</gene>
<evidence type="ECO:0000256" key="10">
    <source>
        <dbReference type="ARBA" id="ARBA00047936"/>
    </source>
</evidence>
<dbReference type="GO" id="GO:0043190">
    <property type="term" value="C:ATP-binding cassette (ABC) transporter complex"/>
    <property type="evidence" value="ECO:0007669"/>
    <property type="project" value="InterPro"/>
</dbReference>
<dbReference type="Proteomes" id="UP000011632">
    <property type="component" value="Unassembled WGS sequence"/>
</dbReference>
<dbReference type="PROSITE" id="PS50893">
    <property type="entry name" value="ABC_TRANSPORTER_2"/>
    <property type="match status" value="1"/>
</dbReference>
<dbReference type="AlphaFoldDB" id="L9XUV5"/>
<comment type="subunit">
    <text evidence="15">The complex is composed of two ATP-binding proteins (XacJ and XacK), two transmembrane proteins (XacH and XacI) and a solute-binding protein (XacG).</text>
</comment>
<keyword evidence="4" id="KW-0547">Nucleotide-binding</keyword>
<dbReference type="SUPFAM" id="SSF52540">
    <property type="entry name" value="P-loop containing nucleoside triphosphate hydrolases"/>
    <property type="match status" value="1"/>
</dbReference>
<dbReference type="EC" id="7.3.2.6" evidence="8"/>
<evidence type="ECO:0000256" key="4">
    <source>
        <dbReference type="ARBA" id="ARBA00022741"/>
    </source>
</evidence>
<evidence type="ECO:0000256" key="1">
    <source>
        <dbReference type="ARBA" id="ARBA00004202"/>
    </source>
</evidence>
<dbReference type="InterPro" id="IPR013611">
    <property type="entry name" value="Transp-assoc_OB_typ2"/>
</dbReference>
<comment type="function">
    <text evidence="13">Part of the ABC transporter complex XacGHIJK involved in the uptake of xylose and arabinose. Responsible for energy coupling to the transport system.</text>
</comment>
<evidence type="ECO:0000256" key="12">
    <source>
        <dbReference type="ARBA" id="ARBA00051890"/>
    </source>
</evidence>
<feature type="domain" description="ABC transporter" evidence="18">
    <location>
        <begin position="29"/>
        <end position="260"/>
    </location>
</feature>
<evidence type="ECO:0000259" key="18">
    <source>
        <dbReference type="PROSITE" id="PS50893"/>
    </source>
</evidence>
<accession>L9XUV5</accession>
<evidence type="ECO:0000256" key="15">
    <source>
        <dbReference type="ARBA" id="ARBA00065962"/>
    </source>
</evidence>
<evidence type="ECO:0000256" key="14">
    <source>
        <dbReference type="ARBA" id="ARBA00061029"/>
    </source>
</evidence>
<evidence type="ECO:0000256" key="2">
    <source>
        <dbReference type="ARBA" id="ARBA00022448"/>
    </source>
</evidence>
<dbReference type="GO" id="GO:1901238">
    <property type="term" value="F:ABC-type tungstate transporter activity"/>
    <property type="evidence" value="ECO:0007669"/>
    <property type="project" value="UniProtKB-EC"/>
</dbReference>
<evidence type="ECO:0000256" key="11">
    <source>
        <dbReference type="ARBA" id="ARBA00050355"/>
    </source>
</evidence>
<evidence type="ECO:0000313" key="20">
    <source>
        <dbReference type="Proteomes" id="UP000011632"/>
    </source>
</evidence>
<feature type="compositionally biased region" description="Basic and acidic residues" evidence="17">
    <location>
        <begin position="15"/>
        <end position="24"/>
    </location>
</feature>
<dbReference type="Pfam" id="PF00005">
    <property type="entry name" value="ABC_tran"/>
    <property type="match status" value="1"/>
</dbReference>
<evidence type="ECO:0000256" key="9">
    <source>
        <dbReference type="ARBA" id="ARBA00041133"/>
    </source>
</evidence>
<name>L9XUV5_9EURY</name>
<comment type="subcellular location">
    <subcellularLocation>
        <location evidence="1">Cell membrane</location>
        <topology evidence="1">Peripheral membrane protein</topology>
    </subcellularLocation>
</comment>
<evidence type="ECO:0000256" key="6">
    <source>
        <dbReference type="ARBA" id="ARBA00038307"/>
    </source>
</evidence>
<comment type="subunit">
    <text evidence="7">The complex is composed of two ATP-binding proteins (WtpC), two transmembrane proteins (WtpB) and a solute-binding protein (WtpA).</text>
</comment>
<dbReference type="InterPro" id="IPR008995">
    <property type="entry name" value="Mo/tungstate-bd_C_term_dom"/>
</dbReference>
<dbReference type="InterPro" id="IPR050093">
    <property type="entry name" value="ABC_SmlMolc_Importer"/>
</dbReference>
<comment type="catalytic activity">
    <reaction evidence="12">
        <text>L-arabinose(out) + ATP + H2O = L-arabinose(in) + ADP + phosphate + H(+)</text>
        <dbReference type="Rhea" id="RHEA:30007"/>
        <dbReference type="ChEBI" id="CHEBI:15377"/>
        <dbReference type="ChEBI" id="CHEBI:15378"/>
        <dbReference type="ChEBI" id="CHEBI:17535"/>
        <dbReference type="ChEBI" id="CHEBI:30616"/>
        <dbReference type="ChEBI" id="CHEBI:43474"/>
        <dbReference type="ChEBI" id="CHEBI:456216"/>
        <dbReference type="EC" id="7.5.2.13"/>
    </reaction>
    <physiologicalReaction direction="left-to-right" evidence="12">
        <dbReference type="Rhea" id="RHEA:30008"/>
    </physiologicalReaction>
</comment>
<dbReference type="InterPro" id="IPR027417">
    <property type="entry name" value="P-loop_NTPase"/>
</dbReference>
<dbReference type="OrthoDB" id="18368at2157"/>
<comment type="caution">
    <text evidence="19">The sequence shown here is derived from an EMBL/GenBank/DDBJ whole genome shotgun (WGS) entry which is preliminary data.</text>
</comment>
<comment type="catalytic activity">
    <reaction evidence="11">
        <text>D-xylose(out) + ATP + H2O = D-xylose(in) + ADP + phosphate + H(+)</text>
        <dbReference type="Rhea" id="RHEA:29899"/>
        <dbReference type="ChEBI" id="CHEBI:15377"/>
        <dbReference type="ChEBI" id="CHEBI:15378"/>
        <dbReference type="ChEBI" id="CHEBI:30616"/>
        <dbReference type="ChEBI" id="CHEBI:43474"/>
        <dbReference type="ChEBI" id="CHEBI:53455"/>
        <dbReference type="ChEBI" id="CHEBI:456216"/>
        <dbReference type="EC" id="7.5.2.13"/>
    </reaction>
    <physiologicalReaction direction="left-to-right" evidence="11">
        <dbReference type="Rhea" id="RHEA:29900"/>
    </physiologicalReaction>
</comment>
<evidence type="ECO:0000313" key="19">
    <source>
        <dbReference type="EMBL" id="ELY65515.1"/>
    </source>
</evidence>
<dbReference type="PATRIC" id="fig|1227496.3.peg.2936"/>
<comment type="similarity">
    <text evidence="14">Belongs to the ABC transporter superfamily. Carbohydrate uptake transporter-1 (CUT1) (TC 3.A.1.1) family.</text>
</comment>
<evidence type="ECO:0000256" key="8">
    <source>
        <dbReference type="ARBA" id="ARBA00039025"/>
    </source>
</evidence>
<dbReference type="EMBL" id="AOID01000045">
    <property type="protein sequence ID" value="ELY65515.1"/>
    <property type="molecule type" value="Genomic_DNA"/>
</dbReference>
<keyword evidence="5" id="KW-0067">ATP-binding</keyword>
<evidence type="ECO:0000256" key="5">
    <source>
        <dbReference type="ARBA" id="ARBA00022840"/>
    </source>
</evidence>
<dbReference type="Pfam" id="PF08402">
    <property type="entry name" value="TOBE_2"/>
    <property type="match status" value="1"/>
</dbReference>
<keyword evidence="2" id="KW-0813">Transport</keyword>
<proteinExistence type="inferred from homology"/>
<evidence type="ECO:0000256" key="3">
    <source>
        <dbReference type="ARBA" id="ARBA00022505"/>
    </source>
</evidence>
<dbReference type="SMART" id="SM00382">
    <property type="entry name" value="AAA"/>
    <property type="match status" value="1"/>
</dbReference>
<dbReference type="GO" id="GO:0005524">
    <property type="term" value="F:ATP binding"/>
    <property type="evidence" value="ECO:0007669"/>
    <property type="project" value="UniProtKB-KW"/>
</dbReference>
<dbReference type="SUPFAM" id="SSF50331">
    <property type="entry name" value="MOP-like"/>
    <property type="match status" value="1"/>
</dbReference>
<dbReference type="InterPro" id="IPR003593">
    <property type="entry name" value="AAA+_ATPase"/>
</dbReference>
<feature type="region of interest" description="Disordered" evidence="17">
    <location>
        <begin position="1"/>
        <end position="24"/>
    </location>
</feature>
<evidence type="ECO:0000256" key="17">
    <source>
        <dbReference type="SAM" id="MobiDB-lite"/>
    </source>
</evidence>
<dbReference type="InterPro" id="IPR003439">
    <property type="entry name" value="ABC_transporter-like_ATP-bd"/>
</dbReference>
<evidence type="ECO:0000256" key="16">
    <source>
        <dbReference type="ARBA" id="ARBA00066315"/>
    </source>
</evidence>
<comment type="similarity">
    <text evidence="6">Belongs to the ABC transporter superfamily. Sulfate/tungstate importer (TC 3.A.1.6) family.</text>
</comment>
<organism evidence="19 20">
    <name type="scientific">Natrinema versiforme JCM 10478</name>
    <dbReference type="NCBI Taxonomy" id="1227496"/>
    <lineage>
        <taxon>Archaea</taxon>
        <taxon>Methanobacteriati</taxon>
        <taxon>Methanobacteriota</taxon>
        <taxon>Stenosarchaea group</taxon>
        <taxon>Halobacteria</taxon>
        <taxon>Halobacteriales</taxon>
        <taxon>Natrialbaceae</taxon>
        <taxon>Natrinema</taxon>
    </lineage>
</organism>
<keyword evidence="3" id="KW-0500">Molybdenum</keyword>
<dbReference type="PANTHER" id="PTHR42781:SF4">
    <property type="entry name" value="SPERMIDINE_PUTRESCINE IMPORT ATP-BINDING PROTEIN POTA"/>
    <property type="match status" value="1"/>
</dbReference>
<sequence length="402" mass="44368">MANIEQTGANPEAEDVQRATTEPDRELTLEVDGLTKIYPDGTLAVDEIDFGIEAGDFCVLIGPSGCGKSTTLHSIIGNIPVTEGQVLLEGEDITETPTYDRDIGLVFQDFQLFPHMTVRENITYGLERIDCPPDEIERRVDDAIDLMHLEGLEERTPEELSAGQQQRVALTRSIVLEPQLLLLDEPLGDMDYKLQKRMERELLRIHRELDTTFVYVTHDQTQAMRLADQIVVMNDGKVEQSDSVENVYNSPATAFVSTFVGDSNVFRGELADVSENGEHALIETPLGSFHTSTENLRSPPSSLVGERIPFSVRPQHIALGPELENELECRVDDVIHQPGSGTKVILTATAEDGTETELQLKSFDRIDPAGTVTVSWSADHGTLLEETSVVDGIDLETDVLGE</sequence>
<dbReference type="EC" id="7.5.2.13" evidence="16"/>
<comment type="catalytic activity">
    <reaction evidence="10">
        <text>tungstate(in) + ATP + H2O = tungstate(out) + ADP + phosphate + H(+)</text>
        <dbReference type="Rhea" id="RHEA:35027"/>
        <dbReference type="ChEBI" id="CHEBI:15377"/>
        <dbReference type="ChEBI" id="CHEBI:15378"/>
        <dbReference type="ChEBI" id="CHEBI:30616"/>
        <dbReference type="ChEBI" id="CHEBI:43474"/>
        <dbReference type="ChEBI" id="CHEBI:46502"/>
        <dbReference type="ChEBI" id="CHEBI:456216"/>
        <dbReference type="EC" id="7.3.2.6"/>
    </reaction>
</comment>
<dbReference type="Gene3D" id="2.40.50.100">
    <property type="match status" value="1"/>
</dbReference>
<reference evidence="19 20" key="1">
    <citation type="journal article" date="2014" name="PLoS Genet.">
        <title>Phylogenetically driven sequencing of extremely halophilic archaea reveals strategies for static and dynamic osmo-response.</title>
        <authorList>
            <person name="Becker E.A."/>
            <person name="Seitzer P.M."/>
            <person name="Tritt A."/>
            <person name="Larsen D."/>
            <person name="Krusor M."/>
            <person name="Yao A.I."/>
            <person name="Wu D."/>
            <person name="Madern D."/>
            <person name="Eisen J.A."/>
            <person name="Darling A.E."/>
            <person name="Facciotti M.T."/>
        </authorList>
    </citation>
    <scope>NUCLEOTIDE SEQUENCE [LARGE SCALE GENOMIC DNA]</scope>
    <source>
        <strain evidence="19 20">JCM 10478</strain>
    </source>
</reference>
<dbReference type="STRING" id="1227496.C489_14595"/>
<dbReference type="PANTHER" id="PTHR42781">
    <property type="entry name" value="SPERMIDINE/PUTRESCINE IMPORT ATP-BINDING PROTEIN POTA"/>
    <property type="match status" value="1"/>
</dbReference>
<evidence type="ECO:0000256" key="13">
    <source>
        <dbReference type="ARBA" id="ARBA00053454"/>
    </source>
</evidence>
<dbReference type="FunFam" id="3.40.50.300:FF:000042">
    <property type="entry name" value="Maltose/maltodextrin ABC transporter, ATP-binding protein"/>
    <property type="match status" value="1"/>
</dbReference>